<dbReference type="InterPro" id="IPR050541">
    <property type="entry name" value="LRR_TM_domain-containing"/>
</dbReference>
<evidence type="ECO:0000313" key="8">
    <source>
        <dbReference type="Proteomes" id="UP000037510"/>
    </source>
</evidence>
<keyword evidence="3" id="KW-0677">Repeat</keyword>
<reference evidence="7 8" key="1">
    <citation type="journal article" date="2015" name="Genome Biol. Evol.">
        <title>The genome of winter moth (Operophtera brumata) provides a genomic perspective on sexual dimorphism and phenology.</title>
        <authorList>
            <person name="Derks M.F."/>
            <person name="Smit S."/>
            <person name="Salis L."/>
            <person name="Schijlen E."/>
            <person name="Bossers A."/>
            <person name="Mateman C."/>
            <person name="Pijl A.S."/>
            <person name="de Ridder D."/>
            <person name="Groenen M.A."/>
            <person name="Visser M.E."/>
            <person name="Megens H.J."/>
        </authorList>
    </citation>
    <scope>NUCLEOTIDE SEQUENCE [LARGE SCALE GENOMIC DNA]</scope>
    <source>
        <strain evidence="7">WM2013NL</strain>
        <tissue evidence="7">Head and thorax</tissue>
    </source>
</reference>
<feature type="compositionally biased region" description="Polar residues" evidence="4">
    <location>
        <begin position="307"/>
        <end position="319"/>
    </location>
</feature>
<dbReference type="STRING" id="104452.A0A0L7LVW4"/>
<feature type="region of interest" description="Disordered" evidence="4">
    <location>
        <begin position="272"/>
        <end position="326"/>
    </location>
</feature>
<dbReference type="SMART" id="SM00369">
    <property type="entry name" value="LRR_TYP"/>
    <property type="match status" value="3"/>
</dbReference>
<proteinExistence type="predicted"/>
<dbReference type="SUPFAM" id="SSF52058">
    <property type="entry name" value="L domain-like"/>
    <property type="match status" value="1"/>
</dbReference>
<feature type="region of interest" description="Disordered" evidence="4">
    <location>
        <begin position="401"/>
        <end position="434"/>
    </location>
</feature>
<keyword evidence="2" id="KW-0732">Signal</keyword>
<feature type="transmembrane region" description="Helical" evidence="5">
    <location>
        <begin position="374"/>
        <end position="392"/>
    </location>
</feature>
<dbReference type="Pfam" id="PF01462">
    <property type="entry name" value="LRRNT"/>
    <property type="match status" value="1"/>
</dbReference>
<evidence type="ECO:0000313" key="7">
    <source>
        <dbReference type="EMBL" id="KOB79519.1"/>
    </source>
</evidence>
<dbReference type="InterPro" id="IPR032675">
    <property type="entry name" value="LRR_dom_sf"/>
</dbReference>
<feature type="region of interest" description="Disordered" evidence="4">
    <location>
        <begin position="338"/>
        <end position="370"/>
    </location>
</feature>
<feature type="compositionally biased region" description="Acidic residues" evidence="4">
    <location>
        <begin position="1"/>
        <end position="10"/>
    </location>
</feature>
<dbReference type="InterPro" id="IPR001611">
    <property type="entry name" value="Leu-rich_rpt"/>
</dbReference>
<feature type="region of interest" description="Disordered" evidence="4">
    <location>
        <begin position="1"/>
        <end position="42"/>
    </location>
</feature>
<feature type="compositionally biased region" description="Polar residues" evidence="4">
    <location>
        <begin position="401"/>
        <end position="420"/>
    </location>
</feature>
<dbReference type="PANTHER" id="PTHR24369:SF210">
    <property type="entry name" value="CHAOPTIN-RELATED"/>
    <property type="match status" value="1"/>
</dbReference>
<keyword evidence="1" id="KW-0433">Leucine-rich repeat</keyword>
<evidence type="ECO:0000256" key="5">
    <source>
        <dbReference type="SAM" id="Phobius"/>
    </source>
</evidence>
<feature type="compositionally biased region" description="Polar residues" evidence="4">
    <location>
        <begin position="284"/>
        <end position="296"/>
    </location>
</feature>
<sequence>CAAAQSDDEFNIPVENDNQYPPDNHAESDGSIIEGSGLGAIEEPVDVTTQPNVPLVQDVQLQMAEEDEHIAPEPEDTSCPKPCVCHIEGDSSNFVVDCSGYELTEFPSPIDTKTTTLNIQNNKLTEIPKEVSALKNLKVLNANDNSIMDLALGSISELPELTTLKLGNNRIIEFPKDLKNSFGLTKLEELDLGGNDMRTPLTREAFSSFSALRKLTLPTATTDLVDDLCNALKSSLDTVCSESCSNQAYDCPDAPQPIADEDDLLKVILPGTIPLSSDTDEDTNINQENIDTTPANEESHDDGTPATPVSPNENGTDPSEFSLRSAVNKAESAGISPLSTLVVAPKETEDDHKESDVSVGATTSSTKTGGVDKSVIGLIVAGMVLVVAGITIKKNWSTIKNRFSSSPRPANDRTPNTNGTAPEEVPLQDNKSPV</sequence>
<evidence type="ECO:0000256" key="1">
    <source>
        <dbReference type="ARBA" id="ARBA00022614"/>
    </source>
</evidence>
<keyword evidence="5" id="KW-1133">Transmembrane helix</keyword>
<feature type="non-terminal residue" evidence="7">
    <location>
        <position position="1"/>
    </location>
</feature>
<evidence type="ECO:0000256" key="4">
    <source>
        <dbReference type="SAM" id="MobiDB-lite"/>
    </source>
</evidence>
<dbReference type="EMBL" id="JTDY01000002">
    <property type="protein sequence ID" value="KOB79519.1"/>
    <property type="molecule type" value="Genomic_DNA"/>
</dbReference>
<feature type="domain" description="LRRNT" evidence="6">
    <location>
        <begin position="78"/>
        <end position="116"/>
    </location>
</feature>
<dbReference type="AlphaFoldDB" id="A0A0L7LVW4"/>
<dbReference type="SMART" id="SM00013">
    <property type="entry name" value="LRRNT"/>
    <property type="match status" value="1"/>
</dbReference>
<dbReference type="PANTHER" id="PTHR24369">
    <property type="entry name" value="ANTIGEN BSP, PUTATIVE-RELATED"/>
    <property type="match status" value="1"/>
</dbReference>
<dbReference type="Gene3D" id="3.80.10.10">
    <property type="entry name" value="Ribonuclease Inhibitor"/>
    <property type="match status" value="1"/>
</dbReference>
<keyword evidence="5" id="KW-0472">Membrane</keyword>
<comment type="caution">
    <text evidence="7">The sequence shown here is derived from an EMBL/GenBank/DDBJ whole genome shotgun (WGS) entry which is preliminary data.</text>
</comment>
<dbReference type="Proteomes" id="UP000037510">
    <property type="component" value="Unassembled WGS sequence"/>
</dbReference>
<feature type="compositionally biased region" description="Basic and acidic residues" evidence="4">
    <location>
        <begin position="346"/>
        <end position="356"/>
    </location>
</feature>
<dbReference type="Pfam" id="PF13855">
    <property type="entry name" value="LRR_8"/>
    <property type="match status" value="1"/>
</dbReference>
<evidence type="ECO:0000256" key="2">
    <source>
        <dbReference type="ARBA" id="ARBA00022729"/>
    </source>
</evidence>
<evidence type="ECO:0000256" key="3">
    <source>
        <dbReference type="ARBA" id="ARBA00022737"/>
    </source>
</evidence>
<dbReference type="InterPro" id="IPR000372">
    <property type="entry name" value="LRRNT"/>
</dbReference>
<organism evidence="7 8">
    <name type="scientific">Operophtera brumata</name>
    <name type="common">Winter moth</name>
    <name type="synonym">Phalaena brumata</name>
    <dbReference type="NCBI Taxonomy" id="104452"/>
    <lineage>
        <taxon>Eukaryota</taxon>
        <taxon>Metazoa</taxon>
        <taxon>Ecdysozoa</taxon>
        <taxon>Arthropoda</taxon>
        <taxon>Hexapoda</taxon>
        <taxon>Insecta</taxon>
        <taxon>Pterygota</taxon>
        <taxon>Neoptera</taxon>
        <taxon>Endopterygota</taxon>
        <taxon>Lepidoptera</taxon>
        <taxon>Glossata</taxon>
        <taxon>Ditrysia</taxon>
        <taxon>Geometroidea</taxon>
        <taxon>Geometridae</taxon>
        <taxon>Larentiinae</taxon>
        <taxon>Operophtera</taxon>
    </lineage>
</organism>
<name>A0A0L7LVW4_OPEBR</name>
<protein>
    <submittedName>
        <fullName evidence="7">Variable lymphocyte receptor C</fullName>
    </submittedName>
</protein>
<keyword evidence="7" id="KW-0675">Receptor</keyword>
<keyword evidence="8" id="KW-1185">Reference proteome</keyword>
<dbReference type="GO" id="GO:0005886">
    <property type="term" value="C:plasma membrane"/>
    <property type="evidence" value="ECO:0007669"/>
    <property type="project" value="TreeGrafter"/>
</dbReference>
<gene>
    <name evidence="7" type="ORF">OBRU01_00039</name>
</gene>
<dbReference type="InterPro" id="IPR003591">
    <property type="entry name" value="Leu-rich_rpt_typical-subtyp"/>
</dbReference>
<evidence type="ECO:0000259" key="6">
    <source>
        <dbReference type="SMART" id="SM00013"/>
    </source>
</evidence>
<accession>A0A0L7LVW4</accession>
<keyword evidence="5" id="KW-0812">Transmembrane</keyword>